<dbReference type="EMBL" id="CP007128">
    <property type="protein sequence ID" value="AHG88861.1"/>
    <property type="molecule type" value="Genomic_DNA"/>
</dbReference>
<evidence type="ECO:0000313" key="2">
    <source>
        <dbReference type="EMBL" id="AHG88861.1"/>
    </source>
</evidence>
<evidence type="ECO:0000313" key="3">
    <source>
        <dbReference type="Proteomes" id="UP000019151"/>
    </source>
</evidence>
<feature type="region of interest" description="Disordered" evidence="1">
    <location>
        <begin position="1"/>
        <end position="31"/>
    </location>
</feature>
<dbReference type="STRING" id="861299.J421_1324"/>
<dbReference type="RefSeq" id="WP_025410386.1">
    <property type="nucleotide sequence ID" value="NZ_CP007128.1"/>
</dbReference>
<gene>
    <name evidence="2" type="ORF">J421_1324</name>
</gene>
<sequence>MPARATRPTRRTAPSTPTPTPAVVAEPVPTAVEPPPAPPFAGYRGLKVWQRAMDLGAAVYHVSHVMADDVLAEELWRTALSIPAHIAAGNSLYVRAEYVAQLSAAHGQVARLECLLHLADRLTALSGTDSAPLLASAADIGRMLRGLARALQPKGETAEAAA</sequence>
<dbReference type="Proteomes" id="UP000019151">
    <property type="component" value="Chromosome"/>
</dbReference>
<accession>W0RDJ1</accession>
<dbReference type="InParanoid" id="W0RDJ1"/>
<proteinExistence type="predicted"/>
<keyword evidence="3" id="KW-1185">Reference proteome</keyword>
<evidence type="ECO:0000256" key="1">
    <source>
        <dbReference type="SAM" id="MobiDB-lite"/>
    </source>
</evidence>
<dbReference type="KEGG" id="gba:J421_1324"/>
<dbReference type="InterPro" id="IPR012657">
    <property type="entry name" value="23S_rRNA-intervening_sequence"/>
</dbReference>
<dbReference type="HOGENOM" id="CLU_1633016_0_0_0"/>
<organism evidence="2 3">
    <name type="scientific">Gemmatirosa kalamazoonensis</name>
    <dbReference type="NCBI Taxonomy" id="861299"/>
    <lineage>
        <taxon>Bacteria</taxon>
        <taxon>Pseudomonadati</taxon>
        <taxon>Gemmatimonadota</taxon>
        <taxon>Gemmatimonadia</taxon>
        <taxon>Gemmatimonadales</taxon>
        <taxon>Gemmatimonadaceae</taxon>
        <taxon>Gemmatirosa</taxon>
    </lineage>
</organism>
<dbReference type="Gene3D" id="1.20.1440.60">
    <property type="entry name" value="23S rRNA-intervening sequence"/>
    <property type="match status" value="1"/>
</dbReference>
<dbReference type="PANTHER" id="PTHR38471">
    <property type="entry name" value="FOUR HELIX BUNDLE PROTEIN"/>
    <property type="match status" value="1"/>
</dbReference>
<reference evidence="2 3" key="1">
    <citation type="journal article" date="2014" name="Genome Announc.">
        <title>Genome Sequence and Methylome of Soil Bacterium Gemmatirosa kalamazoonensis KBS708T, a Member of the Rarely Cultivated Gemmatimonadetes Phylum.</title>
        <authorList>
            <person name="Debruyn J.M."/>
            <person name="Radosevich M."/>
            <person name="Wommack K.E."/>
            <person name="Polson S.W."/>
            <person name="Hauser L.J."/>
            <person name="Fawaz M.N."/>
            <person name="Korlach J."/>
            <person name="Tsai Y.C."/>
        </authorList>
    </citation>
    <scope>NUCLEOTIDE SEQUENCE [LARGE SCALE GENOMIC DNA]</scope>
    <source>
        <strain evidence="2 3">KBS708</strain>
    </source>
</reference>
<dbReference type="InterPro" id="IPR036583">
    <property type="entry name" value="23S_rRNA_IVS_sf"/>
</dbReference>
<dbReference type="AlphaFoldDB" id="W0RDJ1"/>
<dbReference type="OrthoDB" id="160990at2"/>
<dbReference type="PATRIC" id="fig|861299.3.peg.1344"/>
<name>W0RDJ1_9BACT</name>
<dbReference type="PANTHER" id="PTHR38471:SF2">
    <property type="entry name" value="FOUR HELIX BUNDLE PROTEIN"/>
    <property type="match status" value="1"/>
</dbReference>
<dbReference type="NCBIfam" id="TIGR02436">
    <property type="entry name" value="four helix bundle protein"/>
    <property type="match status" value="1"/>
</dbReference>
<dbReference type="SUPFAM" id="SSF158446">
    <property type="entry name" value="IVS-encoded protein-like"/>
    <property type="match status" value="1"/>
</dbReference>
<dbReference type="Pfam" id="PF05635">
    <property type="entry name" value="23S_rRNA_IVP"/>
    <property type="match status" value="1"/>
</dbReference>
<protein>
    <submittedName>
        <fullName evidence="2">CHP02436-containing protein</fullName>
    </submittedName>
</protein>